<protein>
    <recommendedName>
        <fullName evidence="4">Tat pathway signal protein</fullName>
    </recommendedName>
</protein>
<evidence type="ECO:0000313" key="3">
    <source>
        <dbReference type="Proteomes" id="UP000245168"/>
    </source>
</evidence>
<evidence type="ECO:0008006" key="4">
    <source>
        <dbReference type="Google" id="ProtNLM"/>
    </source>
</evidence>
<reference evidence="3" key="1">
    <citation type="submission" date="2018-05" db="EMBL/GenBank/DDBJ databases">
        <authorList>
            <person name="Liu B.-T."/>
        </authorList>
    </citation>
    <scope>NUCLEOTIDE SEQUENCE [LARGE SCALE GENOMIC DNA]</scope>
    <source>
        <strain evidence="3">WD6-1</strain>
    </source>
</reference>
<dbReference type="Proteomes" id="UP000245168">
    <property type="component" value="Unassembled WGS sequence"/>
</dbReference>
<dbReference type="AlphaFoldDB" id="A0A2U2BW19"/>
<evidence type="ECO:0000313" key="2">
    <source>
        <dbReference type="EMBL" id="PWE18216.1"/>
    </source>
</evidence>
<accession>A0A2U2BW19</accession>
<sequence>MILRPRMLLAVTLAACAIALAAAPSAAAAPAASPAESEPGRGRVITGSEDYVPLDPIVAAVQADFALKGLLHIEVGLNADSPALRRRIEARMPRLRDAYTAAILSYTGLAYQYGDVPDAEQISAMLQRATDSTLGETGATVLLGMIIIYDNE</sequence>
<dbReference type="EMBL" id="QEXV01000001">
    <property type="protein sequence ID" value="PWE18216.1"/>
    <property type="molecule type" value="Genomic_DNA"/>
</dbReference>
<keyword evidence="3" id="KW-1185">Reference proteome</keyword>
<proteinExistence type="predicted"/>
<feature type="signal peptide" evidence="1">
    <location>
        <begin position="1"/>
        <end position="28"/>
    </location>
</feature>
<comment type="caution">
    <text evidence="2">The sequence shown here is derived from an EMBL/GenBank/DDBJ whole genome shotgun (WGS) entry which is preliminary data.</text>
</comment>
<gene>
    <name evidence="2" type="ORF">DDZ18_00995</name>
</gene>
<keyword evidence="1" id="KW-0732">Signal</keyword>
<name>A0A2U2BW19_9PROT</name>
<evidence type="ECO:0000256" key="1">
    <source>
        <dbReference type="SAM" id="SignalP"/>
    </source>
</evidence>
<organism evidence="2 3">
    <name type="scientific">Marinicauda salina</name>
    <dbReference type="NCBI Taxonomy" id="2135793"/>
    <lineage>
        <taxon>Bacteria</taxon>
        <taxon>Pseudomonadati</taxon>
        <taxon>Pseudomonadota</taxon>
        <taxon>Alphaproteobacteria</taxon>
        <taxon>Maricaulales</taxon>
        <taxon>Maricaulaceae</taxon>
        <taxon>Marinicauda</taxon>
    </lineage>
</organism>
<feature type="chain" id="PRO_5015719893" description="Tat pathway signal protein" evidence="1">
    <location>
        <begin position="29"/>
        <end position="152"/>
    </location>
</feature>